<feature type="domain" description="GH16" evidence="4">
    <location>
        <begin position="256"/>
        <end position="519"/>
    </location>
</feature>
<comment type="similarity">
    <text evidence="1">Belongs to the glycosyl hydrolase 16 family.</text>
</comment>
<name>A0A5B8VLY1_9BACT</name>
<organism evidence="5 6">
    <name type="scientific">Arachidicoccus ginsenosidivorans</name>
    <dbReference type="NCBI Taxonomy" id="496057"/>
    <lineage>
        <taxon>Bacteria</taxon>
        <taxon>Pseudomonadati</taxon>
        <taxon>Bacteroidota</taxon>
        <taxon>Chitinophagia</taxon>
        <taxon>Chitinophagales</taxon>
        <taxon>Chitinophagaceae</taxon>
        <taxon>Arachidicoccus</taxon>
    </lineage>
</organism>
<feature type="domain" description="GP-PDE" evidence="3">
    <location>
        <begin position="43"/>
        <end position="273"/>
    </location>
</feature>
<dbReference type="GO" id="GO:0004553">
    <property type="term" value="F:hydrolase activity, hydrolyzing O-glycosyl compounds"/>
    <property type="evidence" value="ECO:0007669"/>
    <property type="project" value="InterPro"/>
</dbReference>
<dbReference type="RefSeq" id="WP_146783106.1">
    <property type="nucleotide sequence ID" value="NZ_CP042434.1"/>
</dbReference>
<dbReference type="OrthoDB" id="9776255at2"/>
<dbReference type="InterPro" id="IPR000757">
    <property type="entry name" value="Beta-glucanase-like"/>
</dbReference>
<evidence type="ECO:0000256" key="2">
    <source>
        <dbReference type="SAM" id="SignalP"/>
    </source>
</evidence>
<dbReference type="Pfam" id="PF03009">
    <property type="entry name" value="GDPD"/>
    <property type="match status" value="1"/>
</dbReference>
<evidence type="ECO:0000313" key="5">
    <source>
        <dbReference type="EMBL" id="QEC72530.1"/>
    </source>
</evidence>
<dbReference type="KEGG" id="agi:FSB73_13435"/>
<dbReference type="Pfam" id="PF00722">
    <property type="entry name" value="Glyco_hydro_16"/>
    <property type="match status" value="1"/>
</dbReference>
<keyword evidence="2" id="KW-0732">Signal</keyword>
<dbReference type="InterPro" id="IPR017946">
    <property type="entry name" value="PLC-like_Pdiesterase_TIM-brl"/>
</dbReference>
<dbReference type="CDD" id="cd08023">
    <property type="entry name" value="GH16_laminarinase_like"/>
    <property type="match status" value="1"/>
</dbReference>
<accession>A0A5B8VLY1</accession>
<evidence type="ECO:0000256" key="1">
    <source>
        <dbReference type="ARBA" id="ARBA00006865"/>
    </source>
</evidence>
<proteinExistence type="inferred from homology"/>
<feature type="signal peptide" evidence="2">
    <location>
        <begin position="1"/>
        <end position="29"/>
    </location>
</feature>
<dbReference type="SUPFAM" id="SSF51695">
    <property type="entry name" value="PLC-like phosphodiesterases"/>
    <property type="match status" value="1"/>
</dbReference>
<dbReference type="PROSITE" id="PS51704">
    <property type="entry name" value="GP_PDE"/>
    <property type="match status" value="1"/>
</dbReference>
<dbReference type="Gene3D" id="3.20.20.190">
    <property type="entry name" value="Phosphatidylinositol (PI) phosphodiesterase"/>
    <property type="match status" value="1"/>
</dbReference>
<dbReference type="InterPro" id="IPR050546">
    <property type="entry name" value="Glycosyl_Hydrlase_16"/>
</dbReference>
<evidence type="ECO:0000259" key="3">
    <source>
        <dbReference type="PROSITE" id="PS51704"/>
    </source>
</evidence>
<evidence type="ECO:0000313" key="6">
    <source>
        <dbReference type="Proteomes" id="UP000321291"/>
    </source>
</evidence>
<dbReference type="GO" id="GO:0006629">
    <property type="term" value="P:lipid metabolic process"/>
    <property type="evidence" value="ECO:0007669"/>
    <property type="project" value="InterPro"/>
</dbReference>
<dbReference type="InterPro" id="IPR030395">
    <property type="entry name" value="GP_PDE_dom"/>
</dbReference>
<dbReference type="GO" id="GO:0008081">
    <property type="term" value="F:phosphoric diester hydrolase activity"/>
    <property type="evidence" value="ECO:0007669"/>
    <property type="project" value="InterPro"/>
</dbReference>
<dbReference type="EMBL" id="CP042434">
    <property type="protein sequence ID" value="QEC72530.1"/>
    <property type="molecule type" value="Genomic_DNA"/>
</dbReference>
<protein>
    <submittedName>
        <fullName evidence="5">Family 16 glycosylhydrolase</fullName>
    </submittedName>
</protein>
<dbReference type="Gene3D" id="2.60.120.200">
    <property type="match status" value="1"/>
</dbReference>
<feature type="chain" id="PRO_5022768923" evidence="2">
    <location>
        <begin position="30"/>
        <end position="519"/>
    </location>
</feature>
<dbReference type="GO" id="GO:0005975">
    <property type="term" value="P:carbohydrate metabolic process"/>
    <property type="evidence" value="ECO:0007669"/>
    <property type="project" value="InterPro"/>
</dbReference>
<dbReference type="PROSITE" id="PS51762">
    <property type="entry name" value="GH16_2"/>
    <property type="match status" value="1"/>
</dbReference>
<sequence>MKQKALLPRLLSISLLLLAVAVQIAPLQASGQSAVDNTRGIYTHVVAHRGAWKKTGLPENSIASLQKAISLGCMGSEFDVQRTIDDSLVVNHDPTFNGLTIEKSTYQQLMGTPLKNGEHLPTLRQYLSAALINGSHTTPVLEIKPSVVSKARAIQTTKAILGMVSQFKAIQKIIFISFDYEVLREIHRQYPNAITQYLNGDKSPATLKADGISGADYHYSVFQKHPDWIREAKDKSIMLNAWTVDDTLTIDWLLANEFDAITTNKPELVAARAARHAKIYGHKKLVFSDEFNQGGAPDRNFWKYDTGSHGWGNHELENYTDGDRNNVFIKSGLLHIVAQKDANQPKGYSSVRMVQKKGFLFGRLEVRAKLPPGRGLWPAIWLLPDRFSYGGWPASGEIDLMENVGYNPDSVFFTIHTEKYNHVKGTQKSKGIFDSTLYSRFHTYALEWTPEKITFFLDDHKVFSFANEHGVPGYKSWPYDNPFHLILNIAVGGDWGGKHGIDNNVFPATMLVDYVRVYQ</sequence>
<dbReference type="SUPFAM" id="SSF49899">
    <property type="entry name" value="Concanavalin A-like lectins/glucanases"/>
    <property type="match status" value="1"/>
</dbReference>
<evidence type="ECO:0000259" key="4">
    <source>
        <dbReference type="PROSITE" id="PS51762"/>
    </source>
</evidence>
<keyword evidence="5" id="KW-0378">Hydrolase</keyword>
<gene>
    <name evidence="5" type="ORF">FSB73_13435</name>
</gene>
<dbReference type="InterPro" id="IPR013320">
    <property type="entry name" value="ConA-like_dom_sf"/>
</dbReference>
<keyword evidence="6" id="KW-1185">Reference proteome</keyword>
<dbReference type="AlphaFoldDB" id="A0A5B8VLY1"/>
<reference evidence="5 6" key="1">
    <citation type="journal article" date="2017" name="Int. J. Syst. Evol. Microbiol.">
        <title>Arachidicoccus ginsenosidivorans sp. nov., with ginsenoside-converting activity isolated from ginseng cultivating soil.</title>
        <authorList>
            <person name="Siddiqi M.Z."/>
            <person name="Aslam Z."/>
            <person name="Im W.T."/>
        </authorList>
    </citation>
    <scope>NUCLEOTIDE SEQUENCE [LARGE SCALE GENOMIC DNA]</scope>
    <source>
        <strain evidence="5 6">Gsoil 809</strain>
    </source>
</reference>
<dbReference type="PANTHER" id="PTHR10963:SF55">
    <property type="entry name" value="GLYCOSIDE HYDROLASE FAMILY 16 PROTEIN"/>
    <property type="match status" value="1"/>
</dbReference>
<dbReference type="Proteomes" id="UP000321291">
    <property type="component" value="Chromosome"/>
</dbReference>
<dbReference type="PANTHER" id="PTHR10963">
    <property type="entry name" value="GLYCOSYL HYDROLASE-RELATED"/>
    <property type="match status" value="1"/>
</dbReference>